<dbReference type="InterPro" id="IPR050624">
    <property type="entry name" value="HTH-type_Tx_Regulator"/>
</dbReference>
<name>A0A1I0YIB6_9BACI</name>
<evidence type="ECO:0000256" key="3">
    <source>
        <dbReference type="PROSITE-ProRule" id="PRU00335"/>
    </source>
</evidence>
<dbReference type="PROSITE" id="PS50977">
    <property type="entry name" value="HTH_TETR_2"/>
    <property type="match status" value="1"/>
</dbReference>
<dbReference type="PANTHER" id="PTHR43479:SF11">
    <property type="entry name" value="ACREF_ENVCD OPERON REPRESSOR-RELATED"/>
    <property type="match status" value="1"/>
</dbReference>
<reference evidence="5 6" key="1">
    <citation type="submission" date="2016-10" db="EMBL/GenBank/DDBJ databases">
        <authorList>
            <person name="de Groot N.N."/>
        </authorList>
    </citation>
    <scope>NUCLEOTIDE SEQUENCE [LARGE SCALE GENOMIC DNA]</scope>
    <source>
        <strain evidence="5 6">CGMCC 1.3702</strain>
    </source>
</reference>
<keyword evidence="1" id="KW-0678">Repressor</keyword>
<dbReference type="Gene3D" id="1.10.10.60">
    <property type="entry name" value="Homeodomain-like"/>
    <property type="match status" value="1"/>
</dbReference>
<evidence type="ECO:0000313" key="5">
    <source>
        <dbReference type="EMBL" id="SFB11903.1"/>
    </source>
</evidence>
<dbReference type="Proteomes" id="UP000198642">
    <property type="component" value="Unassembled WGS sequence"/>
</dbReference>
<dbReference type="SUPFAM" id="SSF48498">
    <property type="entry name" value="Tetracyclin repressor-like, C-terminal domain"/>
    <property type="match status" value="1"/>
</dbReference>
<dbReference type="InterPro" id="IPR009057">
    <property type="entry name" value="Homeodomain-like_sf"/>
</dbReference>
<evidence type="ECO:0000313" key="6">
    <source>
        <dbReference type="Proteomes" id="UP000198642"/>
    </source>
</evidence>
<keyword evidence="2 3" id="KW-0238">DNA-binding</keyword>
<dbReference type="InterPro" id="IPR023772">
    <property type="entry name" value="DNA-bd_HTH_TetR-type_CS"/>
</dbReference>
<feature type="DNA-binding region" description="H-T-H motif" evidence="3">
    <location>
        <begin position="22"/>
        <end position="41"/>
    </location>
</feature>
<evidence type="ECO:0000256" key="1">
    <source>
        <dbReference type="ARBA" id="ARBA00022491"/>
    </source>
</evidence>
<dbReference type="Gene3D" id="1.10.357.10">
    <property type="entry name" value="Tetracycline Repressor, domain 2"/>
    <property type="match status" value="1"/>
</dbReference>
<dbReference type="PANTHER" id="PTHR43479">
    <property type="entry name" value="ACREF/ENVCD OPERON REPRESSOR-RELATED"/>
    <property type="match status" value="1"/>
</dbReference>
<organism evidence="5 6">
    <name type="scientific">Lentibacillus halodurans</name>
    <dbReference type="NCBI Taxonomy" id="237679"/>
    <lineage>
        <taxon>Bacteria</taxon>
        <taxon>Bacillati</taxon>
        <taxon>Bacillota</taxon>
        <taxon>Bacilli</taxon>
        <taxon>Bacillales</taxon>
        <taxon>Bacillaceae</taxon>
        <taxon>Lentibacillus</taxon>
    </lineage>
</organism>
<dbReference type="SUPFAM" id="SSF46689">
    <property type="entry name" value="Homeodomain-like"/>
    <property type="match status" value="1"/>
</dbReference>
<dbReference type="OrthoDB" id="9814200at2"/>
<dbReference type="InterPro" id="IPR001647">
    <property type="entry name" value="HTH_TetR"/>
</dbReference>
<dbReference type="STRING" id="237679.SAMN04488072_107132"/>
<dbReference type="InterPro" id="IPR036271">
    <property type="entry name" value="Tet_transcr_reg_TetR-rel_C_sf"/>
</dbReference>
<proteinExistence type="predicted"/>
<protein>
    <submittedName>
        <fullName evidence="5">Transcriptional regulator, TetR family</fullName>
    </submittedName>
</protein>
<dbReference type="Pfam" id="PF00440">
    <property type="entry name" value="TetR_N"/>
    <property type="match status" value="1"/>
</dbReference>
<dbReference type="PRINTS" id="PR00455">
    <property type="entry name" value="HTHTETR"/>
</dbReference>
<accession>A0A1I0YIB6</accession>
<evidence type="ECO:0000256" key="2">
    <source>
        <dbReference type="ARBA" id="ARBA00023125"/>
    </source>
</evidence>
<sequence length="190" mass="21986">MKDLITQQAIVLFGKKGFSETSIQDIVDALDVTKGTFYYYFTSKEQLLKEIHHEYITDLLERQNGIIQSDALNQKEKITGIIRLLITDIADKGPSARVFFREMRHLTNENAEVIKQKREDFRLNIEKILRTGIKQGEFQQDLRTDMTAFGILGVTNWSYNWFNPHGEVSPEELAKLFSDMILTGIVPDER</sequence>
<dbReference type="GO" id="GO:0003677">
    <property type="term" value="F:DNA binding"/>
    <property type="evidence" value="ECO:0007669"/>
    <property type="project" value="UniProtKB-UniRule"/>
</dbReference>
<keyword evidence="6" id="KW-1185">Reference proteome</keyword>
<dbReference type="Pfam" id="PF17932">
    <property type="entry name" value="TetR_C_24"/>
    <property type="match status" value="1"/>
</dbReference>
<dbReference type="RefSeq" id="WP_090237436.1">
    <property type="nucleotide sequence ID" value="NZ_FOJW01000007.1"/>
</dbReference>
<dbReference type="InterPro" id="IPR041490">
    <property type="entry name" value="KstR2_TetR_C"/>
</dbReference>
<dbReference type="EMBL" id="FOJW01000007">
    <property type="protein sequence ID" value="SFB11903.1"/>
    <property type="molecule type" value="Genomic_DNA"/>
</dbReference>
<evidence type="ECO:0000259" key="4">
    <source>
        <dbReference type="PROSITE" id="PS50977"/>
    </source>
</evidence>
<dbReference type="AlphaFoldDB" id="A0A1I0YIB6"/>
<feature type="domain" description="HTH tetR-type" evidence="4">
    <location>
        <begin position="1"/>
        <end position="59"/>
    </location>
</feature>
<dbReference type="PROSITE" id="PS01081">
    <property type="entry name" value="HTH_TETR_1"/>
    <property type="match status" value="1"/>
</dbReference>
<gene>
    <name evidence="5" type="ORF">SAMN04488072_107132</name>
</gene>